<dbReference type="GO" id="GO:0008234">
    <property type="term" value="F:cysteine-type peptidase activity"/>
    <property type="evidence" value="ECO:0007669"/>
    <property type="project" value="UniProtKB-KW"/>
</dbReference>
<dbReference type="STRING" id="1470563.SAMN05444000_11022"/>
<dbReference type="RefSeq" id="WP_073252170.1">
    <property type="nucleotide sequence ID" value="NZ_FQZQ01000010.1"/>
</dbReference>
<name>A0A1M6K7G2_9RHOB</name>
<dbReference type="InterPro" id="IPR051794">
    <property type="entry name" value="PG_Endopeptidase_C40"/>
</dbReference>
<dbReference type="PROSITE" id="PS51935">
    <property type="entry name" value="NLPC_P60"/>
    <property type="match status" value="1"/>
</dbReference>
<dbReference type="EMBL" id="FQZQ01000010">
    <property type="protein sequence ID" value="SHJ54926.1"/>
    <property type="molecule type" value="Genomic_DNA"/>
</dbReference>
<keyword evidence="7" id="KW-1185">Reference proteome</keyword>
<dbReference type="PANTHER" id="PTHR47359:SF3">
    <property type="entry name" value="NLP_P60 DOMAIN-CONTAINING PROTEIN-RELATED"/>
    <property type="match status" value="1"/>
</dbReference>
<gene>
    <name evidence="6" type="ORF">SAMN05444000_11022</name>
</gene>
<keyword evidence="2" id="KW-0645">Protease</keyword>
<evidence type="ECO:0000256" key="3">
    <source>
        <dbReference type="ARBA" id="ARBA00022801"/>
    </source>
</evidence>
<dbReference type="InterPro" id="IPR000064">
    <property type="entry name" value="NLP_P60_dom"/>
</dbReference>
<dbReference type="Gene3D" id="3.90.1720.10">
    <property type="entry name" value="endopeptidase domain like (from Nostoc punctiforme)"/>
    <property type="match status" value="1"/>
</dbReference>
<dbReference type="PANTHER" id="PTHR47359">
    <property type="entry name" value="PEPTIDOGLYCAN DL-ENDOPEPTIDASE CWLO"/>
    <property type="match status" value="1"/>
</dbReference>
<reference evidence="7" key="1">
    <citation type="submission" date="2016-11" db="EMBL/GenBank/DDBJ databases">
        <authorList>
            <person name="Varghese N."/>
            <person name="Submissions S."/>
        </authorList>
    </citation>
    <scope>NUCLEOTIDE SEQUENCE [LARGE SCALE GENOMIC DNA]</scope>
    <source>
        <strain evidence="7">DSM 100564</strain>
    </source>
</reference>
<sequence>MDRRTTPCNGEVAAAEWQGKVEAQRFVQGQFARVSAPVIDLRCDPDAKPLDRQLLRGDRFRVLDRKEGRAFGQADRGGYVGYVDEASLEDWQEPTHWISARASFAFSKPDFKAPNPQVLSHGGREKVVGEHGRFSELATGQFVPSAHLCPIAALAIDPVIEADKYLGTPYLWGGNSILGIDCSGLIQGALMVCGIPCPGDSDLQEQAFPDATGGYQCGDLVFWKGHVAIVVDSERLIHANAFHMAVAYEPITDAITRIMDQGDGPVTSHKRPALKGST</sequence>
<evidence type="ECO:0000313" key="7">
    <source>
        <dbReference type="Proteomes" id="UP000183982"/>
    </source>
</evidence>
<dbReference type="GO" id="GO:0006508">
    <property type="term" value="P:proteolysis"/>
    <property type="evidence" value="ECO:0007669"/>
    <property type="project" value="UniProtKB-KW"/>
</dbReference>
<comment type="similarity">
    <text evidence="1">Belongs to the peptidase C40 family.</text>
</comment>
<feature type="domain" description="NlpC/P60" evidence="5">
    <location>
        <begin position="152"/>
        <end position="273"/>
    </location>
</feature>
<organism evidence="6 7">
    <name type="scientific">Shimia gijangensis</name>
    <dbReference type="NCBI Taxonomy" id="1470563"/>
    <lineage>
        <taxon>Bacteria</taxon>
        <taxon>Pseudomonadati</taxon>
        <taxon>Pseudomonadota</taxon>
        <taxon>Alphaproteobacteria</taxon>
        <taxon>Rhodobacterales</taxon>
        <taxon>Roseobacteraceae</taxon>
    </lineage>
</organism>
<protein>
    <submittedName>
        <fullName evidence="6">NlpC/P60 family protein</fullName>
    </submittedName>
</protein>
<evidence type="ECO:0000256" key="1">
    <source>
        <dbReference type="ARBA" id="ARBA00007074"/>
    </source>
</evidence>
<evidence type="ECO:0000256" key="2">
    <source>
        <dbReference type="ARBA" id="ARBA00022670"/>
    </source>
</evidence>
<keyword evidence="4" id="KW-0788">Thiol protease</keyword>
<evidence type="ECO:0000256" key="4">
    <source>
        <dbReference type="ARBA" id="ARBA00022807"/>
    </source>
</evidence>
<dbReference type="SUPFAM" id="SSF54001">
    <property type="entry name" value="Cysteine proteinases"/>
    <property type="match status" value="1"/>
</dbReference>
<dbReference type="Proteomes" id="UP000183982">
    <property type="component" value="Unassembled WGS sequence"/>
</dbReference>
<accession>A0A1M6K7G2</accession>
<dbReference type="Pfam" id="PF18348">
    <property type="entry name" value="SH3_16"/>
    <property type="match status" value="1"/>
</dbReference>
<keyword evidence="3" id="KW-0378">Hydrolase</keyword>
<proteinExistence type="inferred from homology"/>
<evidence type="ECO:0000259" key="5">
    <source>
        <dbReference type="PROSITE" id="PS51935"/>
    </source>
</evidence>
<dbReference type="AlphaFoldDB" id="A0A1M6K7G2"/>
<evidence type="ECO:0000313" key="6">
    <source>
        <dbReference type="EMBL" id="SHJ54926.1"/>
    </source>
</evidence>
<dbReference type="InterPro" id="IPR041382">
    <property type="entry name" value="SH3_16"/>
</dbReference>
<dbReference type="InterPro" id="IPR038765">
    <property type="entry name" value="Papain-like_cys_pep_sf"/>
</dbReference>
<dbReference type="Pfam" id="PF00877">
    <property type="entry name" value="NLPC_P60"/>
    <property type="match status" value="1"/>
</dbReference>